<organism evidence="2 3">
    <name type="scientific">Coniochaeta ligniaria NRRL 30616</name>
    <dbReference type="NCBI Taxonomy" id="1408157"/>
    <lineage>
        <taxon>Eukaryota</taxon>
        <taxon>Fungi</taxon>
        <taxon>Dikarya</taxon>
        <taxon>Ascomycota</taxon>
        <taxon>Pezizomycotina</taxon>
        <taxon>Sordariomycetes</taxon>
        <taxon>Sordariomycetidae</taxon>
        <taxon>Coniochaetales</taxon>
        <taxon>Coniochaetaceae</taxon>
        <taxon>Coniochaeta</taxon>
    </lineage>
</organism>
<dbReference type="Proteomes" id="UP000182658">
    <property type="component" value="Unassembled WGS sequence"/>
</dbReference>
<dbReference type="EMBL" id="KV875104">
    <property type="protein sequence ID" value="OIW24149.1"/>
    <property type="molecule type" value="Genomic_DNA"/>
</dbReference>
<sequence length="306" mass="33952">REWRTIKSTRILTLVGSTIVDRLPASADKPVTRPSLLDNVSQSAETANDGSGGRLLVLRLWVAGLTVARQSQKKRLLGASLITTSTTMVPLDAPVRPILWQPRTEKARHISPKNLLTELFDSESSDPPVPIHPPTVTRNVLFRMDLENWHVVHEWKVHEDIPNKRPATTAEDDDDDNDDVDTQPGKAYITGITQYILHSPSWFTLLLNVLKVKTANAGGAKTEKLMPYTRENAESKAVALEYRAQVKEAYERYLLWDGRAKESPTEEDLEEELRAEHERVVTAAAAATANATVAVVEAVLAEGKQG</sequence>
<evidence type="ECO:0000313" key="2">
    <source>
        <dbReference type="EMBL" id="OIW24149.1"/>
    </source>
</evidence>
<feature type="compositionally biased region" description="Acidic residues" evidence="1">
    <location>
        <begin position="170"/>
        <end position="181"/>
    </location>
</feature>
<gene>
    <name evidence="2" type="ORF">CONLIGDRAFT_692370</name>
</gene>
<feature type="non-terminal residue" evidence="2">
    <location>
        <position position="1"/>
    </location>
</feature>
<feature type="region of interest" description="Disordered" evidence="1">
    <location>
        <begin position="163"/>
        <end position="183"/>
    </location>
</feature>
<keyword evidence="3" id="KW-1185">Reference proteome</keyword>
<dbReference type="AlphaFoldDB" id="A0A1J7I9K7"/>
<name>A0A1J7I9K7_9PEZI</name>
<evidence type="ECO:0000313" key="3">
    <source>
        <dbReference type="Proteomes" id="UP000182658"/>
    </source>
</evidence>
<protein>
    <submittedName>
        <fullName evidence="2">Uncharacterized protein</fullName>
    </submittedName>
</protein>
<accession>A0A1J7I9K7</accession>
<reference evidence="2 3" key="1">
    <citation type="submission" date="2016-10" db="EMBL/GenBank/DDBJ databases">
        <title>Draft genome sequence of Coniochaeta ligniaria NRRL30616, a lignocellulolytic fungus for bioabatement of inhibitors in plant biomass hydrolysates.</title>
        <authorList>
            <consortium name="DOE Joint Genome Institute"/>
            <person name="Jimenez D.J."/>
            <person name="Hector R.E."/>
            <person name="Riley R."/>
            <person name="Sun H."/>
            <person name="Grigoriev I.V."/>
            <person name="Van Elsas J.D."/>
            <person name="Nichols N.N."/>
        </authorList>
    </citation>
    <scope>NUCLEOTIDE SEQUENCE [LARGE SCALE GENOMIC DNA]</scope>
    <source>
        <strain evidence="2 3">NRRL 30616</strain>
    </source>
</reference>
<proteinExistence type="predicted"/>
<evidence type="ECO:0000256" key="1">
    <source>
        <dbReference type="SAM" id="MobiDB-lite"/>
    </source>
</evidence>
<dbReference type="InParanoid" id="A0A1J7I9K7"/>